<evidence type="ECO:0000313" key="3">
    <source>
        <dbReference type="Proteomes" id="UP000092460"/>
    </source>
</evidence>
<name>A0A1B0ALK7_9MUSC</name>
<reference evidence="2" key="2">
    <citation type="submission" date="2020-05" db="UniProtKB">
        <authorList>
            <consortium name="EnsemblMetazoa"/>
        </authorList>
    </citation>
    <scope>IDENTIFICATION</scope>
    <source>
        <strain evidence="2">IAEA</strain>
    </source>
</reference>
<dbReference type="AlphaFoldDB" id="A0A1B0ALK7"/>
<organism evidence="2 3">
    <name type="scientific">Glossina palpalis gambiensis</name>
    <dbReference type="NCBI Taxonomy" id="67801"/>
    <lineage>
        <taxon>Eukaryota</taxon>
        <taxon>Metazoa</taxon>
        <taxon>Ecdysozoa</taxon>
        <taxon>Arthropoda</taxon>
        <taxon>Hexapoda</taxon>
        <taxon>Insecta</taxon>
        <taxon>Pterygota</taxon>
        <taxon>Neoptera</taxon>
        <taxon>Endopterygota</taxon>
        <taxon>Diptera</taxon>
        <taxon>Brachycera</taxon>
        <taxon>Muscomorpha</taxon>
        <taxon>Hippoboscoidea</taxon>
        <taxon>Glossinidae</taxon>
        <taxon>Glossina</taxon>
    </lineage>
</organism>
<feature type="compositionally biased region" description="Basic and acidic residues" evidence="1">
    <location>
        <begin position="39"/>
        <end position="66"/>
    </location>
</feature>
<dbReference type="EnsemblMetazoa" id="GPPI000890-RA">
    <property type="protein sequence ID" value="GPPI000890-PA"/>
    <property type="gene ID" value="GPPI000890"/>
</dbReference>
<reference evidence="3" key="1">
    <citation type="submission" date="2015-01" db="EMBL/GenBank/DDBJ databases">
        <authorList>
            <person name="Aksoy S."/>
            <person name="Warren W."/>
            <person name="Wilson R.K."/>
        </authorList>
    </citation>
    <scope>NUCLEOTIDE SEQUENCE [LARGE SCALE GENOMIC DNA]</scope>
    <source>
        <strain evidence="3">IAEA</strain>
    </source>
</reference>
<evidence type="ECO:0000256" key="1">
    <source>
        <dbReference type="SAM" id="MobiDB-lite"/>
    </source>
</evidence>
<dbReference type="VEuPathDB" id="VectorBase:GPPI000890"/>
<feature type="region of interest" description="Disordered" evidence="1">
    <location>
        <begin position="1"/>
        <end position="66"/>
    </location>
</feature>
<keyword evidence="3" id="KW-1185">Reference proteome</keyword>
<proteinExistence type="predicted"/>
<protein>
    <submittedName>
        <fullName evidence="2">Uncharacterized protein</fullName>
    </submittedName>
</protein>
<dbReference type="Proteomes" id="UP000092460">
    <property type="component" value="Unassembled WGS sequence"/>
</dbReference>
<evidence type="ECO:0000313" key="2">
    <source>
        <dbReference type="EnsemblMetazoa" id="GPPI000890-PA"/>
    </source>
</evidence>
<accession>A0A1B0ALK7</accession>
<sequence length="66" mass="7617">CKIPRPTELSQIFITANRGEGEDPGGENGRQSIDELQEGEDHPKHSYMTHDKLTSNYRRRYENQVS</sequence>
<dbReference type="EMBL" id="JXJN01031292">
    <property type="status" value="NOT_ANNOTATED_CDS"/>
    <property type="molecule type" value="Genomic_DNA"/>
</dbReference>